<comment type="caution">
    <text evidence="1">The sequence shown here is derived from an EMBL/GenBank/DDBJ whole genome shotgun (WGS) entry which is preliminary data.</text>
</comment>
<organism evidence="1 2">
    <name type="scientific">Caerostris extrusa</name>
    <name type="common">Bark spider</name>
    <name type="synonym">Caerostris bankana</name>
    <dbReference type="NCBI Taxonomy" id="172846"/>
    <lineage>
        <taxon>Eukaryota</taxon>
        <taxon>Metazoa</taxon>
        <taxon>Ecdysozoa</taxon>
        <taxon>Arthropoda</taxon>
        <taxon>Chelicerata</taxon>
        <taxon>Arachnida</taxon>
        <taxon>Araneae</taxon>
        <taxon>Araneomorphae</taxon>
        <taxon>Entelegynae</taxon>
        <taxon>Araneoidea</taxon>
        <taxon>Araneidae</taxon>
        <taxon>Caerostris</taxon>
    </lineage>
</organism>
<protein>
    <submittedName>
        <fullName evidence="1">Uncharacterized protein</fullName>
    </submittedName>
</protein>
<dbReference type="EMBL" id="BPLR01001458">
    <property type="protein sequence ID" value="GIZ02442.1"/>
    <property type="molecule type" value="Genomic_DNA"/>
</dbReference>
<proteinExistence type="predicted"/>
<keyword evidence="2" id="KW-1185">Reference proteome</keyword>
<dbReference type="AlphaFoldDB" id="A0AAV4Y5C4"/>
<sequence>MIYNFTGITSRLFVVLISARKTPTVIRYLSSIYNPILINHGFNKGEEVAIAKSRPFSTTPGGFEFPVENNFPSRQEHALLGKFSRFPPEWNKNRKGRREIPKINIPSGEFSETGDKSYDFSHILNIHAALA</sequence>
<dbReference type="Proteomes" id="UP001054945">
    <property type="component" value="Unassembled WGS sequence"/>
</dbReference>
<evidence type="ECO:0000313" key="2">
    <source>
        <dbReference type="Proteomes" id="UP001054945"/>
    </source>
</evidence>
<gene>
    <name evidence="1" type="ORF">CEXT_25631</name>
</gene>
<reference evidence="1 2" key="1">
    <citation type="submission" date="2021-06" db="EMBL/GenBank/DDBJ databases">
        <title>Caerostris extrusa draft genome.</title>
        <authorList>
            <person name="Kono N."/>
            <person name="Arakawa K."/>
        </authorList>
    </citation>
    <scope>NUCLEOTIDE SEQUENCE [LARGE SCALE GENOMIC DNA]</scope>
</reference>
<name>A0AAV4Y5C4_CAEEX</name>
<accession>A0AAV4Y5C4</accession>
<evidence type="ECO:0000313" key="1">
    <source>
        <dbReference type="EMBL" id="GIZ02442.1"/>
    </source>
</evidence>